<accession>A0ABP6VMD7</accession>
<dbReference type="RefSeq" id="WP_344858356.1">
    <property type="nucleotide sequence ID" value="NZ_BAAAZN010000004.1"/>
</dbReference>
<feature type="compositionally biased region" description="Basic and acidic residues" evidence="1">
    <location>
        <begin position="79"/>
        <end position="97"/>
    </location>
</feature>
<feature type="region of interest" description="Disordered" evidence="1">
    <location>
        <begin position="48"/>
        <end position="144"/>
    </location>
</feature>
<dbReference type="Proteomes" id="UP001500689">
    <property type="component" value="Unassembled WGS sequence"/>
</dbReference>
<proteinExistence type="predicted"/>
<gene>
    <name evidence="2" type="ORF">GCM10022222_22410</name>
</gene>
<organism evidence="2 3">
    <name type="scientific">Amycolatopsis ultiminotia</name>
    <dbReference type="NCBI Taxonomy" id="543629"/>
    <lineage>
        <taxon>Bacteria</taxon>
        <taxon>Bacillati</taxon>
        <taxon>Actinomycetota</taxon>
        <taxon>Actinomycetes</taxon>
        <taxon>Pseudonocardiales</taxon>
        <taxon>Pseudonocardiaceae</taxon>
        <taxon>Amycolatopsis</taxon>
    </lineage>
</organism>
<sequence length="144" mass="15931">MYGEDELPPQFAAGLAAMEEARAQYRADHERALADDEARQAEFAKLVEQHREQAEQARAEREAAAGTEADPAASEEAEAEARRAAEEAEQAARRAAQDEQDAAVFRFEDQTAEKAGSADPVPRAVPRRPVWDEDDFSSTNWVDD</sequence>
<reference evidence="3" key="1">
    <citation type="journal article" date="2019" name="Int. J. Syst. Evol. Microbiol.">
        <title>The Global Catalogue of Microorganisms (GCM) 10K type strain sequencing project: providing services to taxonomists for standard genome sequencing and annotation.</title>
        <authorList>
            <consortium name="The Broad Institute Genomics Platform"/>
            <consortium name="The Broad Institute Genome Sequencing Center for Infectious Disease"/>
            <person name="Wu L."/>
            <person name="Ma J."/>
        </authorList>
    </citation>
    <scope>NUCLEOTIDE SEQUENCE [LARGE SCALE GENOMIC DNA]</scope>
    <source>
        <strain evidence="3">JCM 16898</strain>
    </source>
</reference>
<feature type="compositionally biased region" description="Acidic residues" evidence="1">
    <location>
        <begin position="132"/>
        <end position="144"/>
    </location>
</feature>
<evidence type="ECO:0000313" key="3">
    <source>
        <dbReference type="Proteomes" id="UP001500689"/>
    </source>
</evidence>
<name>A0ABP6VMD7_9PSEU</name>
<comment type="caution">
    <text evidence="2">The sequence shown here is derived from an EMBL/GenBank/DDBJ whole genome shotgun (WGS) entry which is preliminary data.</text>
</comment>
<protein>
    <submittedName>
        <fullName evidence="2">Uncharacterized protein</fullName>
    </submittedName>
</protein>
<keyword evidence="3" id="KW-1185">Reference proteome</keyword>
<dbReference type="EMBL" id="BAAAZN010000004">
    <property type="protein sequence ID" value="GAA3538317.1"/>
    <property type="molecule type" value="Genomic_DNA"/>
</dbReference>
<evidence type="ECO:0000256" key="1">
    <source>
        <dbReference type="SAM" id="MobiDB-lite"/>
    </source>
</evidence>
<evidence type="ECO:0000313" key="2">
    <source>
        <dbReference type="EMBL" id="GAA3538317.1"/>
    </source>
</evidence>
<feature type="compositionally biased region" description="Basic and acidic residues" evidence="1">
    <location>
        <begin position="48"/>
        <end position="63"/>
    </location>
</feature>